<dbReference type="InterPro" id="IPR001387">
    <property type="entry name" value="Cro/C1-type_HTH"/>
</dbReference>
<dbReference type="EMBL" id="JBBNFM010000011">
    <property type="protein sequence ID" value="MEQ2454760.1"/>
    <property type="molecule type" value="Genomic_DNA"/>
</dbReference>
<dbReference type="RefSeq" id="WP_021943638.1">
    <property type="nucleotide sequence ID" value="NZ_JBBNFM010000011.1"/>
</dbReference>
<feature type="domain" description="HTH cro/C1-type" evidence="2">
    <location>
        <begin position="12"/>
        <end position="66"/>
    </location>
</feature>
<evidence type="ECO:0000259" key="2">
    <source>
        <dbReference type="PROSITE" id="PS50943"/>
    </source>
</evidence>
<dbReference type="SMART" id="SM00530">
    <property type="entry name" value="HTH_XRE"/>
    <property type="match status" value="1"/>
</dbReference>
<evidence type="ECO:0000256" key="1">
    <source>
        <dbReference type="ARBA" id="ARBA00023125"/>
    </source>
</evidence>
<dbReference type="Gene3D" id="1.10.260.40">
    <property type="entry name" value="lambda repressor-like DNA-binding domains"/>
    <property type="match status" value="1"/>
</dbReference>
<protein>
    <submittedName>
        <fullName evidence="3">Helix-turn-helix transcriptional regulator</fullName>
    </submittedName>
</protein>
<dbReference type="CDD" id="cd00093">
    <property type="entry name" value="HTH_XRE"/>
    <property type="match status" value="1"/>
</dbReference>
<evidence type="ECO:0000313" key="4">
    <source>
        <dbReference type="Proteomes" id="UP001482186"/>
    </source>
</evidence>
<dbReference type="InterPro" id="IPR010982">
    <property type="entry name" value="Lambda_DNA-bd_dom_sf"/>
</dbReference>
<keyword evidence="1" id="KW-0238">DNA-binding</keyword>
<proteinExistence type="predicted"/>
<accession>A0ABV1EJL3</accession>
<reference evidence="3 4" key="1">
    <citation type="submission" date="2024-04" db="EMBL/GenBank/DDBJ databases">
        <title>Human intestinal bacterial collection.</title>
        <authorList>
            <person name="Pauvert C."/>
            <person name="Hitch T.C.A."/>
            <person name="Clavel T."/>
        </authorList>
    </citation>
    <scope>NUCLEOTIDE SEQUENCE [LARGE SCALE GENOMIC DNA]</scope>
    <source>
        <strain evidence="3 4">CLA-AA-H141</strain>
    </source>
</reference>
<evidence type="ECO:0000313" key="3">
    <source>
        <dbReference type="EMBL" id="MEQ2454760.1"/>
    </source>
</evidence>
<dbReference type="Pfam" id="PF13443">
    <property type="entry name" value="HTH_26"/>
    <property type="match status" value="1"/>
</dbReference>
<organism evidence="3 4">
    <name type="scientific">Coprococcus ammoniilyticus</name>
    <dbReference type="NCBI Taxonomy" id="2981785"/>
    <lineage>
        <taxon>Bacteria</taxon>
        <taxon>Bacillati</taxon>
        <taxon>Bacillota</taxon>
        <taxon>Clostridia</taxon>
        <taxon>Lachnospirales</taxon>
        <taxon>Lachnospiraceae</taxon>
        <taxon>Coprococcus</taxon>
    </lineage>
</organism>
<dbReference type="PANTHER" id="PTHR46797:SF2">
    <property type="entry name" value="TRANSCRIPTIONAL REGULATOR"/>
    <property type="match status" value="1"/>
</dbReference>
<gene>
    <name evidence="3" type="ORF">AAAT04_12010</name>
</gene>
<comment type="caution">
    <text evidence="3">The sequence shown here is derived from an EMBL/GenBank/DDBJ whole genome shotgun (WGS) entry which is preliminary data.</text>
</comment>
<dbReference type="Proteomes" id="UP001482186">
    <property type="component" value="Unassembled WGS sequence"/>
</dbReference>
<keyword evidence="4" id="KW-1185">Reference proteome</keyword>
<dbReference type="PROSITE" id="PS50943">
    <property type="entry name" value="HTH_CROC1"/>
    <property type="match status" value="1"/>
</dbReference>
<sequence>MTLNYKIIGSRIKIRRKMKDVTQEQMAEDLNLSVGFISQLERGICKVSLDTLANITEYLDCTFSDILEYNQHSESYNQSKLNALYSSLSPEDQHVMLSLMEAYTKHR</sequence>
<dbReference type="PANTHER" id="PTHR46797">
    <property type="entry name" value="HTH-TYPE TRANSCRIPTIONAL REGULATOR"/>
    <property type="match status" value="1"/>
</dbReference>
<dbReference type="SUPFAM" id="SSF47413">
    <property type="entry name" value="lambda repressor-like DNA-binding domains"/>
    <property type="match status" value="1"/>
</dbReference>
<name>A0ABV1EJL3_9FIRM</name>
<dbReference type="InterPro" id="IPR050807">
    <property type="entry name" value="TransReg_Diox_bact_type"/>
</dbReference>